<dbReference type="RefSeq" id="WP_120726050.1">
    <property type="nucleotide sequence ID" value="NZ_CP032698.1"/>
</dbReference>
<dbReference type="OrthoDB" id="67499at2"/>
<dbReference type="Gene3D" id="3.90.79.10">
    <property type="entry name" value="Nucleoside Triphosphate Pyrophosphohydrolase"/>
    <property type="match status" value="1"/>
</dbReference>
<evidence type="ECO:0000313" key="4">
    <source>
        <dbReference type="EMBL" id="AYG84571.1"/>
    </source>
</evidence>
<dbReference type="InterPro" id="IPR015797">
    <property type="entry name" value="NUDIX_hydrolase-like_dom_sf"/>
</dbReference>
<evidence type="ECO:0000256" key="2">
    <source>
        <dbReference type="SAM" id="MobiDB-lite"/>
    </source>
</evidence>
<dbReference type="Proteomes" id="UP000271554">
    <property type="component" value="Chromosome"/>
</dbReference>
<feature type="domain" description="Nudix hydrolase" evidence="3">
    <location>
        <begin position="28"/>
        <end position="156"/>
    </location>
</feature>
<dbReference type="PROSITE" id="PS51462">
    <property type="entry name" value="NUDIX"/>
    <property type="match status" value="1"/>
</dbReference>
<dbReference type="PROSITE" id="PS00893">
    <property type="entry name" value="NUDIX_BOX"/>
    <property type="match status" value="1"/>
</dbReference>
<proteinExistence type="predicted"/>
<accession>A0A387HP55</accession>
<dbReference type="CDD" id="cd04697">
    <property type="entry name" value="NUDIX_Hydrolase"/>
    <property type="match status" value="1"/>
</dbReference>
<keyword evidence="5" id="KW-1185">Reference proteome</keyword>
<dbReference type="PANTHER" id="PTHR10885">
    <property type="entry name" value="ISOPENTENYL-DIPHOSPHATE DELTA-ISOMERASE"/>
    <property type="match status" value="1"/>
</dbReference>
<dbReference type="AlphaFoldDB" id="A0A387HP55"/>
<feature type="compositionally biased region" description="Low complexity" evidence="2">
    <location>
        <begin position="163"/>
        <end position="185"/>
    </location>
</feature>
<evidence type="ECO:0000313" key="5">
    <source>
        <dbReference type="Proteomes" id="UP000271554"/>
    </source>
</evidence>
<evidence type="ECO:0000259" key="3">
    <source>
        <dbReference type="PROSITE" id="PS51462"/>
    </source>
</evidence>
<sequence length="185" mass="20623">MGELVERVDEQDRVLGVVERGDAVRQGWLYRMAMVLCRDAEGRYLVHRRPESAARFPGQYSWLVAGAVGVGESYEEAARRELREELGVDAPVRPLFTFLCDGELSPYWFAVYEAVVTETDIVADASEVAWHGWLSGDRLREAMANWPFVSDSRDAYTRYLALGSPPDSPGSFDSPGSQGQGVRSD</sequence>
<reference evidence="4 5" key="1">
    <citation type="submission" date="2018-10" db="EMBL/GenBank/DDBJ databases">
        <title>Relationship between Morphology and Antimicrobial Activity in Streptomyces.</title>
        <authorList>
            <person name="Kang H.J."/>
            <person name="Kim S.B."/>
        </authorList>
    </citation>
    <scope>NUCLEOTIDE SEQUENCE [LARGE SCALE GENOMIC DNA]</scope>
    <source>
        <strain evidence="4 5">BH38</strain>
    </source>
</reference>
<keyword evidence="1 4" id="KW-0378">Hydrolase</keyword>
<feature type="region of interest" description="Disordered" evidence="2">
    <location>
        <begin position="162"/>
        <end position="185"/>
    </location>
</feature>
<evidence type="ECO:0000256" key="1">
    <source>
        <dbReference type="ARBA" id="ARBA00022801"/>
    </source>
</evidence>
<dbReference type="InterPro" id="IPR000086">
    <property type="entry name" value="NUDIX_hydrolase_dom"/>
</dbReference>
<dbReference type="Pfam" id="PF00293">
    <property type="entry name" value="NUDIX"/>
    <property type="match status" value="1"/>
</dbReference>
<organism evidence="4 5">
    <name type="scientific">Streptomyces hundungensis</name>
    <dbReference type="NCBI Taxonomy" id="1077946"/>
    <lineage>
        <taxon>Bacteria</taxon>
        <taxon>Bacillati</taxon>
        <taxon>Actinomycetota</taxon>
        <taxon>Actinomycetes</taxon>
        <taxon>Kitasatosporales</taxon>
        <taxon>Streptomycetaceae</taxon>
        <taxon>Streptomyces</taxon>
    </lineage>
</organism>
<dbReference type="EMBL" id="CP032698">
    <property type="protein sequence ID" value="AYG84571.1"/>
    <property type="molecule type" value="Genomic_DNA"/>
</dbReference>
<name>A0A387HP55_9ACTN</name>
<dbReference type="PANTHER" id="PTHR10885:SF0">
    <property type="entry name" value="ISOPENTENYL-DIPHOSPHATE DELTA-ISOMERASE"/>
    <property type="match status" value="1"/>
</dbReference>
<dbReference type="InterPro" id="IPR020084">
    <property type="entry name" value="NUDIX_hydrolase_CS"/>
</dbReference>
<dbReference type="SUPFAM" id="SSF55811">
    <property type="entry name" value="Nudix"/>
    <property type="match status" value="1"/>
</dbReference>
<dbReference type="GO" id="GO:0016787">
    <property type="term" value="F:hydrolase activity"/>
    <property type="evidence" value="ECO:0007669"/>
    <property type="project" value="UniProtKB-KW"/>
</dbReference>
<dbReference type="EC" id="3.6.1.-" evidence="4"/>
<protein>
    <submittedName>
        <fullName evidence="4">Nudix hydrolase</fullName>
        <ecNumber evidence="4">3.6.1.-</ecNumber>
    </submittedName>
</protein>
<dbReference type="KEGG" id="shun:DWB77_06785"/>
<gene>
    <name evidence="4" type="ORF">DWB77_06785</name>
</gene>